<accession>A0A9J5YJS1</accession>
<proteinExistence type="predicted"/>
<sequence length="77" mass="8808">MKTTTNIVCAYLIIRFMLFTSIVQIISLAWITRALIQCWGRKSILIIRSVLLIVGSNFCDLVIFVICRDINLGDMKN</sequence>
<feature type="transmembrane region" description="Helical" evidence="1">
    <location>
        <begin position="44"/>
        <end position="67"/>
    </location>
</feature>
<organism evidence="2 3">
    <name type="scientific">Solanum commersonii</name>
    <name type="common">Commerson's wild potato</name>
    <name type="synonym">Commerson's nightshade</name>
    <dbReference type="NCBI Taxonomy" id="4109"/>
    <lineage>
        <taxon>Eukaryota</taxon>
        <taxon>Viridiplantae</taxon>
        <taxon>Streptophyta</taxon>
        <taxon>Embryophyta</taxon>
        <taxon>Tracheophyta</taxon>
        <taxon>Spermatophyta</taxon>
        <taxon>Magnoliopsida</taxon>
        <taxon>eudicotyledons</taxon>
        <taxon>Gunneridae</taxon>
        <taxon>Pentapetalae</taxon>
        <taxon>asterids</taxon>
        <taxon>lamiids</taxon>
        <taxon>Solanales</taxon>
        <taxon>Solanaceae</taxon>
        <taxon>Solanoideae</taxon>
        <taxon>Solaneae</taxon>
        <taxon>Solanum</taxon>
    </lineage>
</organism>
<keyword evidence="3" id="KW-1185">Reference proteome</keyword>
<keyword evidence="1" id="KW-1133">Transmembrane helix</keyword>
<feature type="transmembrane region" description="Helical" evidence="1">
    <location>
        <begin position="12"/>
        <end position="32"/>
    </location>
</feature>
<dbReference type="AlphaFoldDB" id="A0A9J5YJS1"/>
<gene>
    <name evidence="2" type="ORF">H5410_030798</name>
</gene>
<dbReference type="Proteomes" id="UP000824120">
    <property type="component" value="Chromosome 6"/>
</dbReference>
<protein>
    <submittedName>
        <fullName evidence="2">Uncharacterized protein</fullName>
    </submittedName>
</protein>
<reference evidence="2 3" key="1">
    <citation type="submission" date="2020-09" db="EMBL/GenBank/DDBJ databases">
        <title>De no assembly of potato wild relative species, Solanum commersonii.</title>
        <authorList>
            <person name="Cho K."/>
        </authorList>
    </citation>
    <scope>NUCLEOTIDE SEQUENCE [LARGE SCALE GENOMIC DNA]</scope>
    <source>
        <strain evidence="2">LZ3.2</strain>
        <tissue evidence="2">Leaf</tissue>
    </source>
</reference>
<keyword evidence="1" id="KW-0812">Transmembrane</keyword>
<name>A0A9J5YJS1_SOLCO</name>
<evidence type="ECO:0000313" key="2">
    <source>
        <dbReference type="EMBL" id="KAG5599428.1"/>
    </source>
</evidence>
<dbReference type="EMBL" id="JACXVP010000006">
    <property type="protein sequence ID" value="KAG5599428.1"/>
    <property type="molecule type" value="Genomic_DNA"/>
</dbReference>
<keyword evidence="1" id="KW-0472">Membrane</keyword>
<evidence type="ECO:0000313" key="3">
    <source>
        <dbReference type="Proteomes" id="UP000824120"/>
    </source>
</evidence>
<comment type="caution">
    <text evidence="2">The sequence shown here is derived from an EMBL/GenBank/DDBJ whole genome shotgun (WGS) entry which is preliminary data.</text>
</comment>
<evidence type="ECO:0000256" key="1">
    <source>
        <dbReference type="SAM" id="Phobius"/>
    </source>
</evidence>